<dbReference type="Proteomes" id="UP000295633">
    <property type="component" value="Unassembled WGS sequence"/>
</dbReference>
<evidence type="ECO:0000313" key="2">
    <source>
        <dbReference type="EMBL" id="TDL43821.1"/>
    </source>
</evidence>
<sequence>MATKPIGIDDAGNLPARARTKLATNLADDSTPEGSALTAKIGDSRAPIDGMMSALDMRDTRAIVIAAAGDSTTSPFATGALHRALKELAASKWPDRPFRIFSWGKESDAYPSSPTIWQDAATISDPGGDTPNSIIAADSFALNGGDMVNRPAEVGAAVWASTAGAYLAQDGACIANPAYTGGGIPGVTLSAISRVGKDFKYTGDWRVSTQDSGSLQRRIRAAVNGSTGEIRVQATGATTATVTVSKIVGGVTTTLGTFPAGTIPSNTPAAWYPFRLELVGTALTVELNGATLSYTLDSGDLTSLGSTFGMADNSHFAGIRAFEVRGTVTRPPVVGGPSPLGWATVYNAAVAGSTIAYQQARLAAMFPAQPDVVIIHHGHNYASGSTTPEQFLAAVDGFLAALFTLWQPCPVIISSQNPEFPAADVDAARISRHLAIQSAIRVQARTRGWGYVPVLEAFAAQADGGKALVQPDGIHPVIGSGTTLQTNTLKAWLASQSRRP</sequence>
<evidence type="ECO:0000259" key="1">
    <source>
        <dbReference type="Pfam" id="PF13472"/>
    </source>
</evidence>
<dbReference type="Gene3D" id="3.40.50.1110">
    <property type="entry name" value="SGNH hydrolase"/>
    <property type="match status" value="1"/>
</dbReference>
<proteinExistence type="predicted"/>
<dbReference type="SUPFAM" id="SSF52266">
    <property type="entry name" value="SGNH hydrolase"/>
    <property type="match status" value="1"/>
</dbReference>
<dbReference type="InterPro" id="IPR036514">
    <property type="entry name" value="SGNH_hydro_sf"/>
</dbReference>
<organism evidence="2 3">
    <name type="scientific">Microbacterium oleivorans</name>
    <dbReference type="NCBI Taxonomy" id="273677"/>
    <lineage>
        <taxon>Bacteria</taxon>
        <taxon>Bacillati</taxon>
        <taxon>Actinomycetota</taxon>
        <taxon>Actinomycetes</taxon>
        <taxon>Micrococcales</taxon>
        <taxon>Microbacteriaceae</taxon>
        <taxon>Microbacterium</taxon>
    </lineage>
</organism>
<dbReference type="AlphaFoldDB" id="A0A4R5YFA5"/>
<evidence type="ECO:0000313" key="3">
    <source>
        <dbReference type="Proteomes" id="UP000295633"/>
    </source>
</evidence>
<name>A0A4R5YFA5_9MICO</name>
<gene>
    <name evidence="2" type="ORF">E2R54_11570</name>
</gene>
<accession>A0A4R5YFA5</accession>
<feature type="domain" description="SGNH hydrolase-type esterase" evidence="1">
    <location>
        <begin position="341"/>
        <end position="476"/>
    </location>
</feature>
<comment type="caution">
    <text evidence="2">The sequence shown here is derived from an EMBL/GenBank/DDBJ whole genome shotgun (WGS) entry which is preliminary data.</text>
</comment>
<keyword evidence="2" id="KW-0378">Hydrolase</keyword>
<protein>
    <submittedName>
        <fullName evidence="2">SGNH/GDSL hydrolase family protein</fullName>
    </submittedName>
</protein>
<dbReference type="Gene3D" id="2.60.120.560">
    <property type="entry name" value="Exo-inulinase, domain 1"/>
    <property type="match status" value="1"/>
</dbReference>
<reference evidence="2 3" key="1">
    <citation type="submission" date="2019-03" db="EMBL/GenBank/DDBJ databases">
        <title>Genome Sequencing and Assembly of Various Microbes Isolated from Partially Reclaimed Soil and Acid Mine Drainage (AMD) Site.</title>
        <authorList>
            <person name="Steinbock B."/>
            <person name="Bechtold R."/>
            <person name="Sevigny J.L."/>
            <person name="Thomas D."/>
            <person name="Cuthill L.R."/>
            <person name="Aveiro Johannsen E.J."/>
            <person name="Thomas K."/>
            <person name="Ghosh A."/>
        </authorList>
    </citation>
    <scope>NUCLEOTIDE SEQUENCE [LARGE SCALE GENOMIC DNA]</scope>
    <source>
        <strain evidence="2 3">F-B2</strain>
    </source>
</reference>
<dbReference type="InterPro" id="IPR013830">
    <property type="entry name" value="SGNH_hydro"/>
</dbReference>
<dbReference type="EMBL" id="SMZX01000002">
    <property type="protein sequence ID" value="TDL43821.1"/>
    <property type="molecule type" value="Genomic_DNA"/>
</dbReference>
<dbReference type="CDD" id="cd00229">
    <property type="entry name" value="SGNH_hydrolase"/>
    <property type="match status" value="1"/>
</dbReference>
<dbReference type="GO" id="GO:0016787">
    <property type="term" value="F:hydrolase activity"/>
    <property type="evidence" value="ECO:0007669"/>
    <property type="project" value="UniProtKB-KW"/>
</dbReference>
<dbReference type="RefSeq" id="WP_133399822.1">
    <property type="nucleotide sequence ID" value="NZ_SMZX01000002.1"/>
</dbReference>
<dbReference type="Pfam" id="PF13472">
    <property type="entry name" value="Lipase_GDSL_2"/>
    <property type="match status" value="1"/>
</dbReference>